<dbReference type="InterPro" id="IPR017983">
    <property type="entry name" value="GPCR_2_secretin-like_CS"/>
</dbReference>
<evidence type="ECO:0000256" key="4">
    <source>
        <dbReference type="ARBA" id="ARBA00022692"/>
    </source>
</evidence>
<dbReference type="InterPro" id="IPR050332">
    <property type="entry name" value="GPCR_2"/>
</dbReference>
<keyword evidence="8 15" id="KW-0675">Receptor</keyword>
<keyword evidence="9" id="KW-0325">Glycoprotein</keyword>
<evidence type="ECO:0000313" key="15">
    <source>
        <dbReference type="RefSeq" id="XP_036355160.1"/>
    </source>
</evidence>
<accession>A0A7E6EJL8</accession>
<organism evidence="14 15">
    <name type="scientific">Octopus sinensis</name>
    <name type="common">East Asian common octopus</name>
    <dbReference type="NCBI Taxonomy" id="2607531"/>
    <lineage>
        <taxon>Eukaryota</taxon>
        <taxon>Metazoa</taxon>
        <taxon>Spiralia</taxon>
        <taxon>Lophotrochozoa</taxon>
        <taxon>Mollusca</taxon>
        <taxon>Cephalopoda</taxon>
        <taxon>Coleoidea</taxon>
        <taxon>Octopodiformes</taxon>
        <taxon>Octopoda</taxon>
        <taxon>Incirrata</taxon>
        <taxon>Octopodidae</taxon>
        <taxon>Octopus</taxon>
    </lineage>
</organism>
<feature type="transmembrane region" description="Helical" evidence="11">
    <location>
        <begin position="144"/>
        <end position="167"/>
    </location>
</feature>
<evidence type="ECO:0000256" key="3">
    <source>
        <dbReference type="ARBA" id="ARBA00022475"/>
    </source>
</evidence>
<dbReference type="SMART" id="SM00008">
    <property type="entry name" value="HormR"/>
    <property type="match status" value="1"/>
</dbReference>
<name>A0A7E6EJL8_9MOLL</name>
<reference evidence="15" key="1">
    <citation type="submission" date="2025-08" db="UniProtKB">
        <authorList>
            <consortium name="RefSeq"/>
        </authorList>
    </citation>
    <scope>IDENTIFICATION</scope>
</reference>
<evidence type="ECO:0000256" key="10">
    <source>
        <dbReference type="ARBA" id="ARBA00023224"/>
    </source>
</evidence>
<proteinExistence type="inferred from homology"/>
<protein>
    <submittedName>
        <fullName evidence="15">Calcitonin gene-related peptide type 1 receptor isoform X1</fullName>
    </submittedName>
</protein>
<dbReference type="InterPro" id="IPR036445">
    <property type="entry name" value="GPCR_2_extracell_dom_sf"/>
</dbReference>
<keyword evidence="4 11" id="KW-0812">Transmembrane</keyword>
<dbReference type="PROSITE" id="PS50261">
    <property type="entry name" value="G_PROTEIN_RECEP_F2_4"/>
    <property type="match status" value="1"/>
</dbReference>
<evidence type="ECO:0000256" key="11">
    <source>
        <dbReference type="SAM" id="Phobius"/>
    </source>
</evidence>
<dbReference type="InterPro" id="IPR000832">
    <property type="entry name" value="GPCR_2_secretin-like"/>
</dbReference>
<comment type="subcellular location">
    <subcellularLocation>
        <location evidence="1">Cell membrane</location>
        <topology evidence="1">Multi-pass membrane protein</topology>
    </subcellularLocation>
</comment>
<comment type="similarity">
    <text evidence="2">Belongs to the G-protein coupled receptor 2 family.</text>
</comment>
<dbReference type="GO" id="GO:0005886">
    <property type="term" value="C:plasma membrane"/>
    <property type="evidence" value="ECO:0007669"/>
    <property type="project" value="UniProtKB-SubCell"/>
</dbReference>
<feature type="domain" description="G-protein coupled receptors family 2 profile 2" evidence="13">
    <location>
        <begin position="145"/>
        <end position="398"/>
    </location>
</feature>
<dbReference type="PROSITE" id="PS50227">
    <property type="entry name" value="G_PROTEIN_RECEP_F2_3"/>
    <property type="match status" value="1"/>
</dbReference>
<dbReference type="Pfam" id="PF02793">
    <property type="entry name" value="HRM"/>
    <property type="match status" value="1"/>
</dbReference>
<dbReference type="GO" id="GO:0008528">
    <property type="term" value="F:G protein-coupled peptide receptor activity"/>
    <property type="evidence" value="ECO:0007669"/>
    <property type="project" value="TreeGrafter"/>
</dbReference>
<dbReference type="Gene3D" id="1.20.1070.10">
    <property type="entry name" value="Rhodopsin 7-helix transmembrane proteins"/>
    <property type="match status" value="1"/>
</dbReference>
<keyword evidence="6" id="KW-0297">G-protein coupled receptor</keyword>
<feature type="domain" description="G-protein coupled receptors family 2 profile 1" evidence="12">
    <location>
        <begin position="61"/>
        <end position="139"/>
    </location>
</feature>
<evidence type="ECO:0000259" key="12">
    <source>
        <dbReference type="PROSITE" id="PS50227"/>
    </source>
</evidence>
<dbReference type="GO" id="GO:0007166">
    <property type="term" value="P:cell surface receptor signaling pathway"/>
    <property type="evidence" value="ECO:0007669"/>
    <property type="project" value="InterPro"/>
</dbReference>
<evidence type="ECO:0000259" key="13">
    <source>
        <dbReference type="PROSITE" id="PS50261"/>
    </source>
</evidence>
<dbReference type="AlphaFoldDB" id="A0A7E6EJL8"/>
<dbReference type="PANTHER" id="PTHR45620">
    <property type="entry name" value="PDF RECEPTOR-LIKE PROTEIN-RELATED"/>
    <property type="match status" value="1"/>
</dbReference>
<keyword evidence="10" id="KW-0807">Transducer</keyword>
<evidence type="ECO:0000256" key="6">
    <source>
        <dbReference type="ARBA" id="ARBA00023040"/>
    </source>
</evidence>
<evidence type="ECO:0000256" key="7">
    <source>
        <dbReference type="ARBA" id="ARBA00023136"/>
    </source>
</evidence>
<feature type="transmembrane region" description="Helical" evidence="11">
    <location>
        <begin position="373"/>
        <end position="397"/>
    </location>
</feature>
<dbReference type="InterPro" id="IPR017981">
    <property type="entry name" value="GPCR_2-like_7TM"/>
</dbReference>
<dbReference type="Proteomes" id="UP000515154">
    <property type="component" value="Linkage group LG1"/>
</dbReference>
<evidence type="ECO:0000256" key="2">
    <source>
        <dbReference type="ARBA" id="ARBA00005314"/>
    </source>
</evidence>
<keyword evidence="5 11" id="KW-1133">Transmembrane helix</keyword>
<dbReference type="PRINTS" id="PR00249">
    <property type="entry name" value="GPCRSECRETIN"/>
</dbReference>
<dbReference type="SUPFAM" id="SSF111418">
    <property type="entry name" value="Hormone receptor domain"/>
    <property type="match status" value="1"/>
</dbReference>
<sequence>MWTYENVFCLFSCRQSNRTDEHPAYKSRMNTTTNAANRSLLKQHYSGNLSNFSGINSLPDQCNSTALSTDHLTGGNFCESTFDGYLCWNPTKAGERVSQPCPLNHAGLAFKDCLPNATWFRHPVTNLPWTDFTSCFINHHAEEAVVSIFIWGYTISIITLSISMIIFNSFRQLDCARVSIHKNFFMASILNGLVWIVEYKVIVNEGHILHENFVWCQAVHVITQYTTCSNYFWMFCEGFFMHTLIMNAFSTSCPLLYICHIIGWGIPAVPTIIYSVLRALYGDSKRCWTGSSRLQWIILGPIILSLLVSLALGANILRMLLSKLRARNTDPYHQTSISLFSRGVRATLLLIPLLGLHYFILPLKPEGNEKMEFVYDIISALLISLQGFFVSLLFCFLNEEVISVIKRKFQQIQIQFGHIDVRRPSNALTLVESTSFSTKGINNSVPGSPKQNRTVERQAMLLHTDAELGQ</sequence>
<keyword evidence="7 11" id="KW-0472">Membrane</keyword>
<gene>
    <name evidence="15" type="primary">LOC115219158</name>
</gene>
<keyword evidence="3" id="KW-1003">Cell membrane</keyword>
<dbReference type="PROSITE" id="PS00649">
    <property type="entry name" value="G_PROTEIN_RECEP_F2_1"/>
    <property type="match status" value="1"/>
</dbReference>
<feature type="transmembrane region" description="Helical" evidence="11">
    <location>
        <begin position="297"/>
        <end position="321"/>
    </location>
</feature>
<dbReference type="Pfam" id="PF00002">
    <property type="entry name" value="7tm_2"/>
    <property type="match status" value="1"/>
</dbReference>
<evidence type="ECO:0000313" key="14">
    <source>
        <dbReference type="Proteomes" id="UP000515154"/>
    </source>
</evidence>
<evidence type="ECO:0000256" key="1">
    <source>
        <dbReference type="ARBA" id="ARBA00004651"/>
    </source>
</evidence>
<evidence type="ECO:0000256" key="5">
    <source>
        <dbReference type="ARBA" id="ARBA00022989"/>
    </source>
</evidence>
<keyword evidence="14" id="KW-1185">Reference proteome</keyword>
<dbReference type="PROSITE" id="PS00650">
    <property type="entry name" value="G_PROTEIN_RECEP_F2_2"/>
    <property type="match status" value="1"/>
</dbReference>
<dbReference type="RefSeq" id="XP_036355160.1">
    <property type="nucleotide sequence ID" value="XM_036499267.1"/>
</dbReference>
<dbReference type="InterPro" id="IPR001879">
    <property type="entry name" value="GPCR_2_extracellular_dom"/>
</dbReference>
<dbReference type="PANTHER" id="PTHR45620:SF42">
    <property type="entry name" value="G-PROTEIN COUPLED RECEPTOR SEB-2"/>
    <property type="match status" value="1"/>
</dbReference>
<evidence type="ECO:0000256" key="9">
    <source>
        <dbReference type="ARBA" id="ARBA00023180"/>
    </source>
</evidence>
<feature type="transmembrane region" description="Helical" evidence="11">
    <location>
        <begin position="256"/>
        <end position="277"/>
    </location>
</feature>
<evidence type="ECO:0000256" key="8">
    <source>
        <dbReference type="ARBA" id="ARBA00023170"/>
    </source>
</evidence>
<dbReference type="Gene3D" id="4.10.1240.10">
    <property type="entry name" value="GPCR, family 2, extracellular hormone receptor domain"/>
    <property type="match status" value="1"/>
</dbReference>
<feature type="transmembrane region" description="Helical" evidence="11">
    <location>
        <begin position="342"/>
        <end position="361"/>
    </location>
</feature>
<dbReference type="GO" id="GO:0007188">
    <property type="term" value="P:adenylate cyclase-modulating G protein-coupled receptor signaling pathway"/>
    <property type="evidence" value="ECO:0007669"/>
    <property type="project" value="TreeGrafter"/>
</dbReference>